<dbReference type="Proteomes" id="UP000696294">
    <property type="component" value="Unassembled WGS sequence"/>
</dbReference>
<feature type="transmembrane region" description="Helical" evidence="2">
    <location>
        <begin position="245"/>
        <end position="262"/>
    </location>
</feature>
<dbReference type="InterPro" id="IPR038765">
    <property type="entry name" value="Papain-like_cys_pep_sf"/>
</dbReference>
<proteinExistence type="predicted"/>
<evidence type="ECO:0000259" key="3">
    <source>
        <dbReference type="SMART" id="SM00460"/>
    </source>
</evidence>
<dbReference type="EMBL" id="JAATEP010000003">
    <property type="protein sequence ID" value="NJP89122.1"/>
    <property type="molecule type" value="Genomic_DNA"/>
</dbReference>
<keyword evidence="2" id="KW-1133">Transmembrane helix</keyword>
<feature type="region of interest" description="Disordered" evidence="1">
    <location>
        <begin position="1"/>
        <end position="91"/>
    </location>
</feature>
<feature type="transmembrane region" description="Helical" evidence="2">
    <location>
        <begin position="221"/>
        <end position="239"/>
    </location>
</feature>
<feature type="domain" description="Transglutaminase-like" evidence="3">
    <location>
        <begin position="517"/>
        <end position="586"/>
    </location>
</feature>
<dbReference type="InterPro" id="IPR021878">
    <property type="entry name" value="TgpA_N"/>
</dbReference>
<feature type="region of interest" description="Disordered" evidence="1">
    <location>
        <begin position="586"/>
        <end position="636"/>
    </location>
</feature>
<evidence type="ECO:0000313" key="5">
    <source>
        <dbReference type="Proteomes" id="UP000696294"/>
    </source>
</evidence>
<evidence type="ECO:0000256" key="1">
    <source>
        <dbReference type="SAM" id="MobiDB-lite"/>
    </source>
</evidence>
<feature type="compositionally biased region" description="Low complexity" evidence="1">
    <location>
        <begin position="624"/>
        <end position="633"/>
    </location>
</feature>
<organism evidence="4 5">
    <name type="scientific">Nonomuraea composti</name>
    <dbReference type="NCBI Taxonomy" id="2720023"/>
    <lineage>
        <taxon>Bacteria</taxon>
        <taxon>Bacillati</taxon>
        <taxon>Actinomycetota</taxon>
        <taxon>Actinomycetes</taxon>
        <taxon>Streptosporangiales</taxon>
        <taxon>Streptosporangiaceae</taxon>
        <taxon>Nonomuraea</taxon>
    </lineage>
</organism>
<dbReference type="InterPro" id="IPR002931">
    <property type="entry name" value="Transglutaminase-like"/>
</dbReference>
<feature type="transmembrane region" description="Helical" evidence="2">
    <location>
        <begin position="195"/>
        <end position="214"/>
    </location>
</feature>
<comment type="caution">
    <text evidence="4">The sequence shown here is derived from an EMBL/GenBank/DDBJ whole genome shotgun (WGS) entry which is preliminary data.</text>
</comment>
<keyword evidence="2" id="KW-0472">Membrane</keyword>
<dbReference type="Pfam" id="PF01841">
    <property type="entry name" value="Transglut_core"/>
    <property type="match status" value="1"/>
</dbReference>
<keyword evidence="2" id="KW-0812">Transmembrane</keyword>
<sequence>MTHGPHPVPPPITPTDAHLGAPADHGLRSGPGRHSAPSGHGVPADHSAPSGQGGHGAPSGQGRHSAPSGHSTRSGRGDRSGRGGGGGEGGPWWRRAAGLGVVAALAAVAGWGFHRVFPGTELVLAIVPAATAPAVVAALTRTRPLWLALILDVVLWVAGTVPLYGTLSPTVPADVANAWHALLTTLLPAQPDPELLVLVHTLVWAAAVAGAETLTRTGTRVAAALPALAVYGVALLLGVDGEGSNLPVAAALFVLIAALAVIRDGRPPVWLLAGVPAAAAMAALALVAGPLLPIAAEPYNPRQDADLPPPARVDSVSPLDRVSAWLQIPDRELFTVKADRPQNWRLAVLDRYDGVRWTSGARFQPTGGRVPAGEWTGAAEVVRQRVTFGGLPGTWLPAAERPEEVTGVRGLAVDPSSGSLLTTTKPAKGLSYEVTSRVPEPTKQDLLAAAPVRDAALTAFPDGPQEQLFRRLARQAVKGAEEPIRQAYRLQSYLRTSAAYDVTAPPGHSLKSLEFFLRTTHRGTSEQFAATFALMARTLGLPSRVVVGFRPGQASGGVYHVKSGHVMAWAEIKFEGLGWRPFYPTPGRSGAKDDHEVASSAIEESEKLEDELARGGGDRPKTSEPQAADQGEEAAGGPGPWLVAAVAAGGLLVAYAGVVAVVPWRRRNGRRRAPDAGQRVLGAWRQACDDLGLRGEHALTAGDVVSRQPGDISVHLQPLAEIYNHVRYAPESGTDAAATEAWHHSDAIRRAARARTPFLTRLRTRLLLR</sequence>
<feature type="transmembrane region" description="Helical" evidence="2">
    <location>
        <begin position="122"/>
        <end position="139"/>
    </location>
</feature>
<dbReference type="InterPro" id="IPR052901">
    <property type="entry name" value="Bact_TGase-like"/>
</dbReference>
<feature type="transmembrane region" description="Helical" evidence="2">
    <location>
        <begin position="146"/>
        <end position="165"/>
    </location>
</feature>
<reference evidence="4 5" key="1">
    <citation type="submission" date="2020-03" db="EMBL/GenBank/DDBJ databases">
        <title>WGS of actinomycetes isolated from Thailand.</title>
        <authorList>
            <person name="Thawai C."/>
        </authorList>
    </citation>
    <scope>NUCLEOTIDE SEQUENCE [LARGE SCALE GENOMIC DNA]</scope>
    <source>
        <strain evidence="4 5">FMUSA5-5</strain>
    </source>
</reference>
<protein>
    <submittedName>
        <fullName evidence="4">Transglutaminase domain-containing protein</fullName>
    </submittedName>
</protein>
<feature type="transmembrane region" description="Helical" evidence="2">
    <location>
        <begin position="269"/>
        <end position="292"/>
    </location>
</feature>
<gene>
    <name evidence="4" type="ORF">HCN51_06600</name>
</gene>
<dbReference type="SUPFAM" id="SSF54001">
    <property type="entry name" value="Cysteine proteinases"/>
    <property type="match status" value="1"/>
</dbReference>
<evidence type="ECO:0000313" key="4">
    <source>
        <dbReference type="EMBL" id="NJP89122.1"/>
    </source>
</evidence>
<dbReference type="RefSeq" id="WP_168007808.1">
    <property type="nucleotide sequence ID" value="NZ_JAATEP010000003.1"/>
</dbReference>
<dbReference type="Gene3D" id="3.10.620.30">
    <property type="match status" value="1"/>
</dbReference>
<feature type="compositionally biased region" description="Basic and acidic residues" evidence="1">
    <location>
        <begin position="610"/>
        <end position="622"/>
    </location>
</feature>
<dbReference type="PANTHER" id="PTHR42736">
    <property type="entry name" value="PROTEIN-GLUTAMINE GAMMA-GLUTAMYLTRANSFERASE"/>
    <property type="match status" value="1"/>
</dbReference>
<dbReference type="PANTHER" id="PTHR42736:SF1">
    <property type="entry name" value="PROTEIN-GLUTAMINE GAMMA-GLUTAMYLTRANSFERASE"/>
    <property type="match status" value="1"/>
</dbReference>
<keyword evidence="5" id="KW-1185">Reference proteome</keyword>
<feature type="compositionally biased region" description="Low complexity" evidence="1">
    <location>
        <begin position="60"/>
        <end position="74"/>
    </location>
</feature>
<feature type="transmembrane region" description="Helical" evidence="2">
    <location>
        <begin position="641"/>
        <end position="662"/>
    </location>
</feature>
<name>A0ABX1AY57_9ACTN</name>
<dbReference type="Pfam" id="PF11992">
    <property type="entry name" value="TgpA_N"/>
    <property type="match status" value="1"/>
</dbReference>
<feature type="compositionally biased region" description="Pro residues" evidence="1">
    <location>
        <begin position="1"/>
        <end position="13"/>
    </location>
</feature>
<dbReference type="SMART" id="SM00460">
    <property type="entry name" value="TGc"/>
    <property type="match status" value="1"/>
</dbReference>
<evidence type="ECO:0000256" key="2">
    <source>
        <dbReference type="SAM" id="Phobius"/>
    </source>
</evidence>
<accession>A0ABX1AY57</accession>